<proteinExistence type="predicted"/>
<protein>
    <submittedName>
        <fullName evidence="2">Putative product</fullName>
    </submittedName>
</protein>
<sequence length="90" mass="10608">MHYFSSIFNIKPGHVFLLSIFYEVLLHLLQGDMGTLWSLMTDICMSLEVLQIPLFPMTYTVLIWILKYGQLSYRLQSLMCHLEDYSTLQL</sequence>
<dbReference type="AlphaFoldDB" id="A0A6M2E0V9"/>
<reference evidence="2" key="1">
    <citation type="submission" date="2020-03" db="EMBL/GenBank/DDBJ databases">
        <title>Transcriptomic Profiling of the Digestive Tract of the Rat Flea, Xenopsylla cheopis, Following Blood Feeding and Infection with Yersinia pestis.</title>
        <authorList>
            <person name="Bland D.M."/>
            <person name="Martens C.A."/>
            <person name="Virtaneva K."/>
            <person name="Kanakabandi K."/>
            <person name="Long D."/>
            <person name="Rosenke R."/>
            <person name="Saturday G.A."/>
            <person name="Hoyt F.H."/>
            <person name="Bruno D.P."/>
            <person name="Ribeiro J.M.C."/>
            <person name="Hinnebusch J."/>
        </authorList>
    </citation>
    <scope>NUCLEOTIDE SEQUENCE</scope>
</reference>
<feature type="transmembrane region" description="Helical" evidence="1">
    <location>
        <begin position="12"/>
        <end position="29"/>
    </location>
</feature>
<evidence type="ECO:0000313" key="2">
    <source>
        <dbReference type="EMBL" id="NOV50497.1"/>
    </source>
</evidence>
<dbReference type="EMBL" id="GIIL01006771">
    <property type="protein sequence ID" value="NOV50497.1"/>
    <property type="molecule type" value="Transcribed_RNA"/>
</dbReference>
<evidence type="ECO:0000256" key="1">
    <source>
        <dbReference type="SAM" id="Phobius"/>
    </source>
</evidence>
<accession>A0A6M2E0V9</accession>
<keyword evidence="1" id="KW-1133">Transmembrane helix</keyword>
<organism evidence="2">
    <name type="scientific">Xenopsylla cheopis</name>
    <name type="common">Oriental rat flea</name>
    <name type="synonym">Pulex cheopis</name>
    <dbReference type="NCBI Taxonomy" id="163159"/>
    <lineage>
        <taxon>Eukaryota</taxon>
        <taxon>Metazoa</taxon>
        <taxon>Ecdysozoa</taxon>
        <taxon>Arthropoda</taxon>
        <taxon>Hexapoda</taxon>
        <taxon>Insecta</taxon>
        <taxon>Pterygota</taxon>
        <taxon>Neoptera</taxon>
        <taxon>Endopterygota</taxon>
        <taxon>Siphonaptera</taxon>
        <taxon>Pulicidae</taxon>
        <taxon>Xenopsyllinae</taxon>
        <taxon>Xenopsylla</taxon>
    </lineage>
</organism>
<keyword evidence="1" id="KW-0472">Membrane</keyword>
<keyword evidence="1" id="KW-0812">Transmembrane</keyword>
<name>A0A6M2E0V9_XENCH</name>
<feature type="transmembrane region" description="Helical" evidence="1">
    <location>
        <begin position="49"/>
        <end position="69"/>
    </location>
</feature>